<dbReference type="EMBL" id="VSSS01000020">
    <property type="protein sequence ID" value="TYL96366.1"/>
    <property type="molecule type" value="Genomic_DNA"/>
</dbReference>
<reference evidence="1 2" key="1">
    <citation type="submission" date="2019-08" db="EMBL/GenBank/DDBJ databases">
        <title>Bradyrhizobium hipponensis sp. nov., a rhizobium isolated from a Lupinus angustifolius root nodule in Tunisia.</title>
        <authorList>
            <person name="Off K."/>
            <person name="Rejili M."/>
            <person name="Mars M."/>
            <person name="Brachmann A."/>
            <person name="Marin M."/>
        </authorList>
    </citation>
    <scope>NUCLEOTIDE SEQUENCE [LARGE SCALE GENOMIC DNA]</scope>
    <source>
        <strain evidence="1 2">CTAW71</strain>
    </source>
</reference>
<evidence type="ECO:0000313" key="2">
    <source>
        <dbReference type="Proteomes" id="UP000324758"/>
    </source>
</evidence>
<dbReference type="RefSeq" id="WP_148772430.1">
    <property type="nucleotide sequence ID" value="NZ_VSSS01000020.1"/>
</dbReference>
<keyword evidence="2" id="KW-1185">Reference proteome</keyword>
<gene>
    <name evidence="1" type="ORF">FXB40_12115</name>
</gene>
<comment type="caution">
    <text evidence="1">The sequence shown here is derived from an EMBL/GenBank/DDBJ whole genome shotgun (WGS) entry which is preliminary data.</text>
</comment>
<name>A0A5D3KUF5_9BRAD</name>
<organism evidence="1 2">
    <name type="scientific">Bradyrhizobium rifense</name>
    <dbReference type="NCBI Taxonomy" id="515499"/>
    <lineage>
        <taxon>Bacteria</taxon>
        <taxon>Pseudomonadati</taxon>
        <taxon>Pseudomonadota</taxon>
        <taxon>Alphaproteobacteria</taxon>
        <taxon>Hyphomicrobiales</taxon>
        <taxon>Nitrobacteraceae</taxon>
        <taxon>Bradyrhizobium</taxon>
    </lineage>
</organism>
<protein>
    <submittedName>
        <fullName evidence="1">DUF2622 domain-containing protein</fullName>
    </submittedName>
</protein>
<accession>A0A5D3KUF5</accession>
<proteinExistence type="predicted"/>
<dbReference type="Proteomes" id="UP000324758">
    <property type="component" value="Unassembled WGS sequence"/>
</dbReference>
<dbReference type="OrthoDB" id="330204at2"/>
<sequence length="90" mass="10154">MASFTTRVELHDADWSDYEKLHKQMAAQGFSRIITASDGKRYWLPPAEYNYEAGATQAEVLVKAKAAAWQVKTRFAVFVTEAGGRTWVRA</sequence>
<dbReference type="AlphaFoldDB" id="A0A5D3KUF5"/>
<evidence type="ECO:0000313" key="1">
    <source>
        <dbReference type="EMBL" id="TYL96366.1"/>
    </source>
</evidence>